<proteinExistence type="predicted"/>
<feature type="domain" description="Fibronectin type-III" evidence="3">
    <location>
        <begin position="133"/>
        <end position="228"/>
    </location>
</feature>
<evidence type="ECO:0000313" key="5">
    <source>
        <dbReference type="Proteomes" id="UP001497623"/>
    </source>
</evidence>
<feature type="transmembrane region" description="Helical" evidence="2">
    <location>
        <begin position="285"/>
        <end position="305"/>
    </location>
</feature>
<name>A0AAV2QAJ7_MEGNR</name>
<dbReference type="InterPro" id="IPR036116">
    <property type="entry name" value="FN3_sf"/>
</dbReference>
<protein>
    <recommendedName>
        <fullName evidence="3">Fibronectin type-III domain-containing protein</fullName>
    </recommendedName>
</protein>
<dbReference type="SUPFAM" id="SSF49265">
    <property type="entry name" value="Fibronectin type III"/>
    <property type="match status" value="1"/>
</dbReference>
<sequence>PQCDGTAYQIQGWCLKNSTGQVVEALASTECKIMKASLVSTSTAIEVDMLMSMADKVQDDLWVASSSKVFRGSDSRDTSPLTSEDADLLDTGSGEKLSEDRECLLVSRTAGEIVIDSCSKIHRVACAQKVSVSPIFPSISNLKVNAADDRISLDWDAEQSGWKGIFKIFHQKTSQRYSRSIRFQTFTDPPVTVMGLQSGTSYTLEMEAELASGFVETSDPIVVNTTNGTEIKLGYTWQGQIGWASSSGYQLLHLICGFTLVVSCIATMLMFFSAGMFYQDCMAQLGFQATLMAAYFVLLLAHPSYVKEKNE</sequence>
<keyword evidence="2" id="KW-0472">Membrane</keyword>
<dbReference type="EMBL" id="CAXKWB010004787">
    <property type="protein sequence ID" value="CAL4075427.1"/>
    <property type="molecule type" value="Genomic_DNA"/>
</dbReference>
<dbReference type="InterPro" id="IPR016187">
    <property type="entry name" value="CTDL_fold"/>
</dbReference>
<keyword evidence="2" id="KW-1133">Transmembrane helix</keyword>
<feature type="region of interest" description="Disordered" evidence="1">
    <location>
        <begin position="70"/>
        <end position="94"/>
    </location>
</feature>
<dbReference type="Gene3D" id="3.10.100.10">
    <property type="entry name" value="Mannose-Binding Protein A, subunit A"/>
    <property type="match status" value="1"/>
</dbReference>
<keyword evidence="2" id="KW-0812">Transmembrane</keyword>
<dbReference type="Proteomes" id="UP001497623">
    <property type="component" value="Unassembled WGS sequence"/>
</dbReference>
<dbReference type="InterPro" id="IPR003961">
    <property type="entry name" value="FN3_dom"/>
</dbReference>
<dbReference type="SUPFAM" id="SSF56436">
    <property type="entry name" value="C-type lectin-like"/>
    <property type="match status" value="1"/>
</dbReference>
<dbReference type="InterPro" id="IPR001304">
    <property type="entry name" value="C-type_lectin-like"/>
</dbReference>
<evidence type="ECO:0000256" key="2">
    <source>
        <dbReference type="SAM" id="Phobius"/>
    </source>
</evidence>
<evidence type="ECO:0000256" key="1">
    <source>
        <dbReference type="SAM" id="MobiDB-lite"/>
    </source>
</evidence>
<organism evidence="4 5">
    <name type="scientific">Meganyctiphanes norvegica</name>
    <name type="common">Northern krill</name>
    <name type="synonym">Thysanopoda norvegica</name>
    <dbReference type="NCBI Taxonomy" id="48144"/>
    <lineage>
        <taxon>Eukaryota</taxon>
        <taxon>Metazoa</taxon>
        <taxon>Ecdysozoa</taxon>
        <taxon>Arthropoda</taxon>
        <taxon>Crustacea</taxon>
        <taxon>Multicrustacea</taxon>
        <taxon>Malacostraca</taxon>
        <taxon>Eumalacostraca</taxon>
        <taxon>Eucarida</taxon>
        <taxon>Euphausiacea</taxon>
        <taxon>Euphausiidae</taxon>
        <taxon>Meganyctiphanes</taxon>
    </lineage>
</organism>
<comment type="caution">
    <text evidence="4">The sequence shown here is derived from an EMBL/GenBank/DDBJ whole genome shotgun (WGS) entry which is preliminary data.</text>
</comment>
<dbReference type="InterPro" id="IPR013783">
    <property type="entry name" value="Ig-like_fold"/>
</dbReference>
<gene>
    <name evidence="4" type="ORF">MNOR_LOCUS9773</name>
</gene>
<dbReference type="AlphaFoldDB" id="A0AAV2QAJ7"/>
<accession>A0AAV2QAJ7</accession>
<feature type="non-terminal residue" evidence="4">
    <location>
        <position position="1"/>
    </location>
</feature>
<reference evidence="4 5" key="1">
    <citation type="submission" date="2024-05" db="EMBL/GenBank/DDBJ databases">
        <authorList>
            <person name="Wallberg A."/>
        </authorList>
    </citation>
    <scope>NUCLEOTIDE SEQUENCE [LARGE SCALE GENOMIC DNA]</scope>
</reference>
<keyword evidence="5" id="KW-1185">Reference proteome</keyword>
<feature type="transmembrane region" description="Helical" evidence="2">
    <location>
        <begin position="251"/>
        <end position="273"/>
    </location>
</feature>
<dbReference type="Pfam" id="PF00059">
    <property type="entry name" value="Lectin_C"/>
    <property type="match status" value="1"/>
</dbReference>
<evidence type="ECO:0000259" key="3">
    <source>
        <dbReference type="PROSITE" id="PS50853"/>
    </source>
</evidence>
<evidence type="ECO:0000313" key="4">
    <source>
        <dbReference type="EMBL" id="CAL4075427.1"/>
    </source>
</evidence>
<feature type="non-terminal residue" evidence="4">
    <location>
        <position position="311"/>
    </location>
</feature>
<dbReference type="InterPro" id="IPR016186">
    <property type="entry name" value="C-type_lectin-like/link_sf"/>
</dbReference>
<dbReference type="PROSITE" id="PS50853">
    <property type="entry name" value="FN3"/>
    <property type="match status" value="1"/>
</dbReference>
<dbReference type="CDD" id="cd00063">
    <property type="entry name" value="FN3"/>
    <property type="match status" value="1"/>
</dbReference>
<dbReference type="Gene3D" id="2.60.40.10">
    <property type="entry name" value="Immunoglobulins"/>
    <property type="match status" value="1"/>
</dbReference>